<accession>A0A1B1YUN6</accession>
<feature type="binding site" evidence="15">
    <location>
        <position position="154"/>
    </location>
    <ligand>
        <name>DNA</name>
        <dbReference type="ChEBI" id="CHEBI:16991"/>
    </ligand>
</feature>
<dbReference type="FunFam" id="3.20.190.10:FF:000001">
    <property type="entry name" value="Formamidopyrimidine-DNA glycosylase"/>
    <property type="match status" value="1"/>
</dbReference>
<dbReference type="InterPro" id="IPR015886">
    <property type="entry name" value="H2TH_FPG"/>
</dbReference>
<feature type="domain" description="FPG-type" evidence="16">
    <location>
        <begin position="239"/>
        <end position="273"/>
    </location>
</feature>
<dbReference type="InterPro" id="IPR012319">
    <property type="entry name" value="FPG_cat"/>
</dbReference>
<dbReference type="PANTHER" id="PTHR22993:SF9">
    <property type="entry name" value="FORMAMIDOPYRIMIDINE-DNA GLYCOSYLASE"/>
    <property type="match status" value="1"/>
</dbReference>
<name>A0A1B1YUN6_9GAMM</name>
<dbReference type="InterPro" id="IPR010663">
    <property type="entry name" value="Znf_FPG/IleRS"/>
</dbReference>
<dbReference type="FunFam" id="1.10.8.50:FF:000003">
    <property type="entry name" value="Formamidopyrimidine-DNA glycosylase"/>
    <property type="match status" value="1"/>
</dbReference>
<evidence type="ECO:0000256" key="10">
    <source>
        <dbReference type="ARBA" id="ARBA00023204"/>
    </source>
</evidence>
<dbReference type="NCBIfam" id="TIGR00577">
    <property type="entry name" value="fpg"/>
    <property type="match status" value="1"/>
</dbReference>
<dbReference type="GO" id="GO:0003684">
    <property type="term" value="F:damaged DNA binding"/>
    <property type="evidence" value="ECO:0007669"/>
    <property type="project" value="InterPro"/>
</dbReference>
<evidence type="ECO:0000256" key="4">
    <source>
        <dbReference type="ARBA" id="ARBA00022723"/>
    </source>
</evidence>
<dbReference type="SUPFAM" id="SSF57716">
    <property type="entry name" value="Glucocorticoid receptor-like (DNA-binding domain)"/>
    <property type="match status" value="1"/>
</dbReference>
<evidence type="ECO:0000256" key="12">
    <source>
        <dbReference type="ARBA" id="ARBA00023268"/>
    </source>
</evidence>
<dbReference type="Proteomes" id="UP000092952">
    <property type="component" value="Chromosome"/>
</dbReference>
<evidence type="ECO:0000256" key="5">
    <source>
        <dbReference type="ARBA" id="ARBA00022763"/>
    </source>
</evidence>
<comment type="similarity">
    <text evidence="2 15">Belongs to the FPG family.</text>
</comment>
<feature type="binding site" evidence="15">
    <location>
        <position position="110"/>
    </location>
    <ligand>
        <name>DNA</name>
        <dbReference type="ChEBI" id="CHEBI:16991"/>
    </ligand>
</feature>
<keyword evidence="13 15" id="KW-0326">Glycosidase</keyword>
<evidence type="ECO:0000256" key="13">
    <source>
        <dbReference type="ARBA" id="ARBA00023295"/>
    </source>
</evidence>
<protein>
    <recommendedName>
        <fullName evidence="15">Formamidopyrimidine-DNA glycosylase</fullName>
        <shortName evidence="15">Fapy-DNA glycosylase</shortName>
        <ecNumber evidence="15">3.2.2.23</ecNumber>
    </recommendedName>
    <alternativeName>
        <fullName evidence="15">DNA-(apurinic or apyrimidinic site) lyase MutM</fullName>
        <shortName evidence="15">AP lyase MutM</shortName>
        <ecNumber evidence="15">4.2.99.18</ecNumber>
    </alternativeName>
</protein>
<keyword evidence="9 15" id="KW-0238">DNA-binding</keyword>
<dbReference type="Pfam" id="PF06827">
    <property type="entry name" value="zf-FPG_IleRS"/>
    <property type="match status" value="1"/>
</dbReference>
<feature type="domain" description="Formamidopyrimidine-DNA glycosylase catalytic" evidence="17">
    <location>
        <begin position="2"/>
        <end position="113"/>
    </location>
</feature>
<evidence type="ECO:0000256" key="8">
    <source>
        <dbReference type="ARBA" id="ARBA00022833"/>
    </source>
</evidence>
<keyword evidence="12 15" id="KW-0511">Multifunctional enzyme</keyword>
<evidence type="ECO:0000313" key="19">
    <source>
        <dbReference type="Proteomes" id="UP000092952"/>
    </source>
</evidence>
<dbReference type="PROSITE" id="PS01242">
    <property type="entry name" value="ZF_FPG_1"/>
    <property type="match status" value="1"/>
</dbReference>
<feature type="active site" description="Proton donor; for delta-elimination activity" evidence="15">
    <location>
        <position position="263"/>
    </location>
</feature>
<dbReference type="InterPro" id="IPR010979">
    <property type="entry name" value="Ribosomal_uS13-like_H2TH"/>
</dbReference>
<keyword evidence="6 15" id="KW-0863">Zinc-finger</keyword>
<dbReference type="OrthoDB" id="9800855at2"/>
<dbReference type="EC" id="3.2.2.23" evidence="15"/>
<keyword evidence="10 15" id="KW-0234">DNA repair</keyword>
<dbReference type="GO" id="GO:0140078">
    <property type="term" value="F:class I DNA-(apurinic or apyrimidinic site) endonuclease activity"/>
    <property type="evidence" value="ECO:0007669"/>
    <property type="project" value="UniProtKB-EC"/>
</dbReference>
<dbReference type="SUPFAM" id="SSF81624">
    <property type="entry name" value="N-terminal domain of MutM-like DNA repair proteins"/>
    <property type="match status" value="1"/>
</dbReference>
<dbReference type="InParanoid" id="A0A1B1YUN6"/>
<organism evidence="18 19">
    <name type="scientific">Immundisolibacter cernigliae</name>
    <dbReference type="NCBI Taxonomy" id="1810504"/>
    <lineage>
        <taxon>Bacteria</taxon>
        <taxon>Pseudomonadati</taxon>
        <taxon>Pseudomonadota</taxon>
        <taxon>Gammaproteobacteria</taxon>
        <taxon>Immundisolibacterales</taxon>
        <taxon>Immundisolibacteraceae</taxon>
        <taxon>Immundisolibacter</taxon>
    </lineage>
</organism>
<feature type="active site" description="Schiff-base intermediate with DNA" evidence="15">
    <location>
        <position position="2"/>
    </location>
</feature>
<evidence type="ECO:0000256" key="6">
    <source>
        <dbReference type="ARBA" id="ARBA00022771"/>
    </source>
</evidence>
<dbReference type="InterPro" id="IPR035937">
    <property type="entry name" value="FPG_N"/>
</dbReference>
<dbReference type="GO" id="GO:0008270">
    <property type="term" value="F:zinc ion binding"/>
    <property type="evidence" value="ECO:0007669"/>
    <property type="project" value="UniProtKB-UniRule"/>
</dbReference>
<dbReference type="SMART" id="SM01232">
    <property type="entry name" value="H2TH"/>
    <property type="match status" value="1"/>
</dbReference>
<dbReference type="SMART" id="SM00898">
    <property type="entry name" value="Fapy_DNA_glyco"/>
    <property type="match status" value="1"/>
</dbReference>
<proteinExistence type="inferred from homology"/>
<dbReference type="SUPFAM" id="SSF46946">
    <property type="entry name" value="S13-like H2TH domain"/>
    <property type="match status" value="1"/>
</dbReference>
<evidence type="ECO:0000256" key="15">
    <source>
        <dbReference type="HAMAP-Rule" id="MF_00103"/>
    </source>
</evidence>
<dbReference type="CDD" id="cd08966">
    <property type="entry name" value="EcFpg-like_N"/>
    <property type="match status" value="1"/>
</dbReference>
<dbReference type="InterPro" id="IPR020629">
    <property type="entry name" value="FPG_Glyclase"/>
</dbReference>
<comment type="catalytic activity">
    <reaction evidence="1 15">
        <text>Hydrolysis of DNA containing ring-opened 7-methylguanine residues, releasing 2,6-diamino-4-hydroxy-5-(N-methyl)formamidopyrimidine.</text>
        <dbReference type="EC" id="3.2.2.23"/>
    </reaction>
</comment>
<keyword evidence="11 15" id="KW-0456">Lyase</keyword>
<dbReference type="EMBL" id="CP014671">
    <property type="protein sequence ID" value="ANX04495.1"/>
    <property type="molecule type" value="Genomic_DNA"/>
</dbReference>
<dbReference type="GO" id="GO:0006284">
    <property type="term" value="P:base-excision repair"/>
    <property type="evidence" value="ECO:0007669"/>
    <property type="project" value="InterPro"/>
</dbReference>
<dbReference type="HAMAP" id="MF_00103">
    <property type="entry name" value="Fapy_DNA_glycosyl"/>
    <property type="match status" value="1"/>
</dbReference>
<dbReference type="FunCoup" id="A0A1B1YUN6">
    <property type="interactions" value="475"/>
</dbReference>
<evidence type="ECO:0000256" key="7">
    <source>
        <dbReference type="ARBA" id="ARBA00022801"/>
    </source>
</evidence>
<dbReference type="Pfam" id="PF01149">
    <property type="entry name" value="Fapy_DNA_glyco"/>
    <property type="match status" value="1"/>
</dbReference>
<comment type="subunit">
    <text evidence="3 15">Monomer.</text>
</comment>
<dbReference type="Gene3D" id="3.20.190.10">
    <property type="entry name" value="MutM-like, N-terminal"/>
    <property type="match status" value="1"/>
</dbReference>
<comment type="function">
    <text evidence="15">Involved in base excision repair of DNA damaged by oxidation or by mutagenic agents. Acts as DNA glycosylase that recognizes and removes damaged bases. Has a preference for oxidized purines, such as 7,8-dihydro-8-oxoguanine (8-oxoG). Has AP (apurinic/apyrimidinic) lyase activity and introduces nicks in the DNA strand. Cleaves the DNA backbone by beta-delta elimination to generate a single-strand break at the site of the removed base with both 3'- and 5'-phosphates.</text>
</comment>
<dbReference type="PROSITE" id="PS51068">
    <property type="entry name" value="FPG_CAT"/>
    <property type="match status" value="1"/>
</dbReference>
<reference evidence="19" key="1">
    <citation type="submission" date="2016-03" db="EMBL/GenBank/DDBJ databases">
        <title>Complete genome sequence of Solimmundus cernigliae, representing a novel lineage of polycyclic aromatic hydrocarbon degraders within the Gammaproteobacteria.</title>
        <authorList>
            <person name="Singleton D.R."/>
            <person name="Dickey A.N."/>
            <person name="Scholl E.H."/>
            <person name="Wright F.A."/>
            <person name="Aitken M.D."/>
        </authorList>
    </citation>
    <scope>NUCLEOTIDE SEQUENCE [LARGE SCALE GENOMIC DNA]</scope>
    <source>
        <strain evidence="19">TR3.2</strain>
    </source>
</reference>
<keyword evidence="5 15" id="KW-0227">DNA damage</keyword>
<dbReference type="NCBIfam" id="NF002211">
    <property type="entry name" value="PRK01103.1"/>
    <property type="match status" value="1"/>
</dbReference>
<dbReference type="InterPro" id="IPR000214">
    <property type="entry name" value="Znf_DNA_glyclase/AP_lyase"/>
</dbReference>
<dbReference type="PROSITE" id="PS51066">
    <property type="entry name" value="ZF_FPG_2"/>
    <property type="match status" value="1"/>
</dbReference>
<evidence type="ECO:0000313" key="18">
    <source>
        <dbReference type="EMBL" id="ANX04495.1"/>
    </source>
</evidence>
<feature type="active site" description="Proton donor; for beta-elimination activity" evidence="15">
    <location>
        <position position="58"/>
    </location>
</feature>
<dbReference type="PANTHER" id="PTHR22993">
    <property type="entry name" value="FORMAMIDOPYRIMIDINE-DNA GLYCOSYLASE"/>
    <property type="match status" value="1"/>
</dbReference>
<dbReference type="InterPro" id="IPR015887">
    <property type="entry name" value="DNA_glyclase_Znf_dom_DNA_BS"/>
</dbReference>
<dbReference type="STRING" id="1810504.PG2T_10100"/>
<dbReference type="Pfam" id="PF06831">
    <property type="entry name" value="H2TH"/>
    <property type="match status" value="1"/>
</dbReference>
<evidence type="ECO:0000256" key="3">
    <source>
        <dbReference type="ARBA" id="ARBA00011245"/>
    </source>
</evidence>
<evidence type="ECO:0000256" key="14">
    <source>
        <dbReference type="ARBA" id="ARBA00044632"/>
    </source>
</evidence>
<evidence type="ECO:0000256" key="2">
    <source>
        <dbReference type="ARBA" id="ARBA00009409"/>
    </source>
</evidence>
<dbReference type="AlphaFoldDB" id="A0A1B1YUN6"/>
<evidence type="ECO:0000259" key="17">
    <source>
        <dbReference type="PROSITE" id="PS51068"/>
    </source>
</evidence>
<dbReference type="KEGG" id="gbi:PG2T_10100"/>
<evidence type="ECO:0000256" key="11">
    <source>
        <dbReference type="ARBA" id="ARBA00023239"/>
    </source>
</evidence>
<sequence length="273" mass="29254">MPELPEVETTRRGLEPLLIGRRITGAVVRNAALRWPVAPELSSRLPGAAITAVGRRAKYLLLTTAHGHLLLHLGMSGSLRVLPAATPPLKHDHVDILLDDGQCLRLRDPRRFGSILYAGEDPASHALLRKLGPEPLDTDSQTLGAHLHAASRSRRVAVKLFLMDASVVVGVGNIYASEALFRAGIRPAKAAASLSRPAFVRLAAVIQAVLAEAIAAGGTTLRDFSNSDGLPGYFAQELAVYGRTGAPCRACATPIRERRMGQRSTFWCPLCQG</sequence>
<evidence type="ECO:0000256" key="9">
    <source>
        <dbReference type="ARBA" id="ARBA00023125"/>
    </source>
</evidence>
<feature type="binding site" evidence="15">
    <location>
        <position position="91"/>
    </location>
    <ligand>
        <name>DNA</name>
        <dbReference type="ChEBI" id="CHEBI:16991"/>
    </ligand>
</feature>
<keyword evidence="19" id="KW-1185">Reference proteome</keyword>
<evidence type="ECO:0000259" key="16">
    <source>
        <dbReference type="PROSITE" id="PS51066"/>
    </source>
</evidence>
<keyword evidence="8 15" id="KW-0862">Zinc</keyword>
<dbReference type="Gene3D" id="1.10.8.50">
    <property type="match status" value="1"/>
</dbReference>
<feature type="active site" description="Proton donor" evidence="15">
    <location>
        <position position="3"/>
    </location>
</feature>
<keyword evidence="7 15" id="KW-0378">Hydrolase</keyword>
<keyword evidence="4 15" id="KW-0479">Metal-binding</keyword>
<dbReference type="RefSeq" id="WP_068804806.1">
    <property type="nucleotide sequence ID" value="NZ_CP014671.1"/>
</dbReference>
<comment type="catalytic activity">
    <reaction evidence="14 15">
        <text>2'-deoxyribonucleotide-(2'-deoxyribose 5'-phosphate)-2'-deoxyribonucleotide-DNA = a 3'-end 2'-deoxyribonucleotide-(2,3-dehydro-2,3-deoxyribose 5'-phosphate)-DNA + a 5'-end 5'-phospho-2'-deoxyribonucleoside-DNA + H(+)</text>
        <dbReference type="Rhea" id="RHEA:66592"/>
        <dbReference type="Rhea" id="RHEA-COMP:13180"/>
        <dbReference type="Rhea" id="RHEA-COMP:16897"/>
        <dbReference type="Rhea" id="RHEA-COMP:17067"/>
        <dbReference type="ChEBI" id="CHEBI:15378"/>
        <dbReference type="ChEBI" id="CHEBI:136412"/>
        <dbReference type="ChEBI" id="CHEBI:157695"/>
        <dbReference type="ChEBI" id="CHEBI:167181"/>
        <dbReference type="EC" id="4.2.99.18"/>
    </reaction>
</comment>
<evidence type="ECO:0000256" key="1">
    <source>
        <dbReference type="ARBA" id="ARBA00001668"/>
    </source>
</evidence>
<gene>
    <name evidence="15" type="primary">mutM</name>
    <name evidence="15" type="synonym">fpg</name>
    <name evidence="18" type="ORF">PG2T_10100</name>
</gene>
<comment type="cofactor">
    <cofactor evidence="15">
        <name>Zn(2+)</name>
        <dbReference type="ChEBI" id="CHEBI:29105"/>
    </cofactor>
    <text evidence="15">Binds 1 zinc ion per subunit.</text>
</comment>
<dbReference type="GO" id="GO:0034039">
    <property type="term" value="F:8-oxo-7,8-dihydroguanine DNA N-glycosylase activity"/>
    <property type="evidence" value="ECO:0007669"/>
    <property type="project" value="TreeGrafter"/>
</dbReference>
<dbReference type="EC" id="4.2.99.18" evidence="15"/>